<organism evidence="2 3">
    <name type="scientific">Hyella patelloides LEGE 07179</name>
    <dbReference type="NCBI Taxonomy" id="945734"/>
    <lineage>
        <taxon>Bacteria</taxon>
        <taxon>Bacillati</taxon>
        <taxon>Cyanobacteriota</taxon>
        <taxon>Cyanophyceae</taxon>
        <taxon>Pleurocapsales</taxon>
        <taxon>Hyellaceae</taxon>
        <taxon>Hyella</taxon>
    </lineage>
</organism>
<dbReference type="SUPFAM" id="SSF141571">
    <property type="entry name" value="Pentapeptide repeat-like"/>
    <property type="match status" value="1"/>
</dbReference>
<dbReference type="PANTHER" id="PTHR47200">
    <property type="entry name" value="THYLAKOID LUMENAL 15 KDA PROTEIN 1, CHLOROPLASTIC"/>
    <property type="match status" value="1"/>
</dbReference>
<keyword evidence="1" id="KW-0732">Signal</keyword>
<dbReference type="Proteomes" id="UP000320055">
    <property type="component" value="Unassembled WGS sequence"/>
</dbReference>
<dbReference type="EMBL" id="CAACVJ010000062">
    <property type="protein sequence ID" value="VEP12574.1"/>
    <property type="molecule type" value="Genomic_DNA"/>
</dbReference>
<sequence length="169" mass="18332">MKYFFRLSAILLLFISCVVSTPAIAASSSSVTPSAFSEFSPEELRNKDFSGKTLQSVDFAKVELEEADFSNADLRGAVFNASNLGKANLRGADFSYGFAYLTNFDGADLTDSIFQETILSFSTFRDTKITGADFSLAVLEKWQVKQLCANAEGVNPKTGVDTRDSLGCP</sequence>
<evidence type="ECO:0000313" key="2">
    <source>
        <dbReference type="EMBL" id="VEP12574.1"/>
    </source>
</evidence>
<reference evidence="2 3" key="1">
    <citation type="submission" date="2019-01" db="EMBL/GenBank/DDBJ databases">
        <authorList>
            <person name="Brito A."/>
        </authorList>
    </citation>
    <scope>NUCLEOTIDE SEQUENCE [LARGE SCALE GENOMIC DNA]</scope>
    <source>
        <strain evidence="2">1</strain>
    </source>
</reference>
<dbReference type="PROSITE" id="PS51257">
    <property type="entry name" value="PROKAR_LIPOPROTEIN"/>
    <property type="match status" value="1"/>
</dbReference>
<dbReference type="OrthoDB" id="7872756at2"/>
<gene>
    <name evidence="2" type="primary">rfr</name>
    <name evidence="2" type="ORF">H1P_1540010</name>
</gene>
<protein>
    <submittedName>
        <fullName evidence="2">Pentapeptide repeat protein Rfr32</fullName>
    </submittedName>
</protein>
<dbReference type="AlphaFoldDB" id="A0A563VM87"/>
<feature type="signal peptide" evidence="1">
    <location>
        <begin position="1"/>
        <end position="25"/>
    </location>
</feature>
<dbReference type="Pfam" id="PF00805">
    <property type="entry name" value="Pentapeptide"/>
    <property type="match status" value="2"/>
</dbReference>
<proteinExistence type="predicted"/>
<evidence type="ECO:0000256" key="1">
    <source>
        <dbReference type="SAM" id="SignalP"/>
    </source>
</evidence>
<keyword evidence="3" id="KW-1185">Reference proteome</keyword>
<name>A0A563VM87_9CYAN</name>
<evidence type="ECO:0000313" key="3">
    <source>
        <dbReference type="Proteomes" id="UP000320055"/>
    </source>
</evidence>
<dbReference type="InterPro" id="IPR001646">
    <property type="entry name" value="5peptide_repeat"/>
</dbReference>
<dbReference type="PANTHER" id="PTHR47200:SF2">
    <property type="entry name" value="THYLAKOID LUMENAL 15 KDA PROTEIN 1, CHLOROPLASTIC"/>
    <property type="match status" value="1"/>
</dbReference>
<dbReference type="RefSeq" id="WP_144870580.1">
    <property type="nucleotide sequence ID" value="NZ_LR213905.1"/>
</dbReference>
<dbReference type="InterPro" id="IPR044213">
    <property type="entry name" value="At2g44920-like"/>
</dbReference>
<accession>A0A563VM87</accession>
<feature type="chain" id="PRO_5021890360" evidence="1">
    <location>
        <begin position="26"/>
        <end position="169"/>
    </location>
</feature>
<dbReference type="Gene3D" id="2.160.20.80">
    <property type="entry name" value="E3 ubiquitin-protein ligase SopA"/>
    <property type="match status" value="1"/>
</dbReference>